<evidence type="ECO:0000313" key="2">
    <source>
        <dbReference type="EMBL" id="KAA5411933.1"/>
    </source>
</evidence>
<comment type="caution">
    <text evidence="2">The sequence shown here is derived from an EMBL/GenBank/DDBJ whole genome shotgun (WGS) entry which is preliminary data.</text>
</comment>
<dbReference type="EMBL" id="VVYV01000089">
    <property type="protein sequence ID" value="KAA5411933.1"/>
    <property type="molecule type" value="Genomic_DNA"/>
</dbReference>
<dbReference type="Pfam" id="PF04233">
    <property type="entry name" value="Phage_Mu_F"/>
    <property type="match status" value="1"/>
</dbReference>
<sequence>MDQQNLQHPHRWRTHPRAAILTLPAASQSRSEARRLSRKFSVGAPRNSNPAACPVPRLSIPHLYPIPSRPIAQGNELPDFADEISRLCVSIYQQRSGVHHDPDLLNATARTLLEGVYSGYGNDFVSVDWNTPDHLMLTRLTQNVFSFSAAKNYQELRTITSALRDEEGHLRSFPDFRDQVSAINTKFNRTWLQTEYDTCIATATQSARWQQFQDQKNLFPCLRYQTAGDENVRDEHRALDGVTKRIDAPFWRTYYPPNGWNCRCEAIQVPEDEVQETPDGTYHTPFVPELFRTNSGQTGLIFPKGHPYYTDVPGSEIRRAIAYLPPENAYLDRHLDISGRQVPVHQHVMHGSDELPGNLEVLSDLLRLKSEITEASLLPDIHYKDADLKPKFYPENWKFHNKDKNADAVLKVGKKEHWVADFKRLQGSGKHLAPHLEKAAQQADYAVIKLSETHNEGLFSMQATIQRKLETTELKGVIIIGHDGST</sequence>
<evidence type="ECO:0000259" key="1">
    <source>
        <dbReference type="Pfam" id="PF04233"/>
    </source>
</evidence>
<proteinExistence type="predicted"/>
<dbReference type="NCBIfam" id="TIGR01641">
    <property type="entry name" value="phageSPP1_gp7"/>
    <property type="match status" value="1"/>
</dbReference>
<dbReference type="AlphaFoldDB" id="A0A642PN10"/>
<protein>
    <recommendedName>
        <fullName evidence="1">Phage head morphogenesis domain-containing protein</fullName>
    </recommendedName>
</protein>
<reference evidence="2 3" key="1">
    <citation type="journal article" date="2019" name="Nat. Med.">
        <title>A library of human gut bacterial isolates paired with longitudinal multiomics data enables mechanistic microbiome research.</title>
        <authorList>
            <person name="Poyet M."/>
            <person name="Groussin M."/>
            <person name="Gibbons S.M."/>
            <person name="Avila-Pacheco J."/>
            <person name="Jiang X."/>
            <person name="Kearney S.M."/>
            <person name="Perrotta A.R."/>
            <person name="Berdy B."/>
            <person name="Zhao S."/>
            <person name="Lieberman T.D."/>
            <person name="Swanson P.K."/>
            <person name="Smith M."/>
            <person name="Roesemann S."/>
            <person name="Alexander J.E."/>
            <person name="Rich S.A."/>
            <person name="Livny J."/>
            <person name="Vlamakis H."/>
            <person name="Clish C."/>
            <person name="Bullock K."/>
            <person name="Deik A."/>
            <person name="Scott J."/>
            <person name="Pierce K.A."/>
            <person name="Xavier R.J."/>
            <person name="Alm E.J."/>
        </authorList>
    </citation>
    <scope>NUCLEOTIDE SEQUENCE [LARGE SCALE GENOMIC DNA]</scope>
    <source>
        <strain evidence="2 3">BIOML-A6</strain>
    </source>
</reference>
<dbReference type="Proteomes" id="UP000448877">
    <property type="component" value="Unassembled WGS sequence"/>
</dbReference>
<organism evidence="2 3">
    <name type="scientific">Bacteroides cellulosilyticus</name>
    <dbReference type="NCBI Taxonomy" id="246787"/>
    <lineage>
        <taxon>Bacteria</taxon>
        <taxon>Pseudomonadati</taxon>
        <taxon>Bacteroidota</taxon>
        <taxon>Bacteroidia</taxon>
        <taxon>Bacteroidales</taxon>
        <taxon>Bacteroidaceae</taxon>
        <taxon>Bacteroides</taxon>
    </lineage>
</organism>
<evidence type="ECO:0000313" key="3">
    <source>
        <dbReference type="Proteomes" id="UP000448877"/>
    </source>
</evidence>
<feature type="domain" description="Phage head morphogenesis" evidence="1">
    <location>
        <begin position="185"/>
        <end position="267"/>
    </location>
</feature>
<dbReference type="InterPro" id="IPR006528">
    <property type="entry name" value="Phage_head_morphogenesis_dom"/>
</dbReference>
<name>A0A642PN10_9BACE</name>
<gene>
    <name evidence="2" type="ORF">F2Y81_27650</name>
</gene>
<accession>A0A642PN10</accession>